<feature type="compositionally biased region" description="Low complexity" evidence="1">
    <location>
        <begin position="123"/>
        <end position="140"/>
    </location>
</feature>
<evidence type="ECO:0000256" key="1">
    <source>
        <dbReference type="SAM" id="MobiDB-lite"/>
    </source>
</evidence>
<evidence type="ECO:0000313" key="2">
    <source>
        <dbReference type="EMBL" id="KAA8903783.1"/>
    </source>
</evidence>
<feature type="region of interest" description="Disordered" evidence="1">
    <location>
        <begin position="12"/>
        <end position="210"/>
    </location>
</feature>
<accession>A0A642URD9</accession>
<dbReference type="RefSeq" id="XP_034012989.1">
    <property type="nucleotide sequence ID" value="XM_034154930.1"/>
</dbReference>
<dbReference type="Proteomes" id="UP000449547">
    <property type="component" value="Unassembled WGS sequence"/>
</dbReference>
<evidence type="ECO:0000313" key="3">
    <source>
        <dbReference type="Proteomes" id="UP000449547"/>
    </source>
</evidence>
<reference evidence="2 3" key="1">
    <citation type="submission" date="2019-07" db="EMBL/GenBank/DDBJ databases">
        <title>Genome assembly of two rare yeast pathogens: Diutina rugosa and Trichomonascus ciferrii.</title>
        <authorList>
            <person name="Mixao V."/>
            <person name="Saus E."/>
            <person name="Hansen A."/>
            <person name="Lass-Flor C."/>
            <person name="Gabaldon T."/>
        </authorList>
    </citation>
    <scope>NUCLEOTIDE SEQUENCE [LARGE SCALE GENOMIC DNA]</scope>
    <source>
        <strain evidence="2 3">CBS 613</strain>
    </source>
</reference>
<dbReference type="AlphaFoldDB" id="A0A642URD9"/>
<name>A0A642URD9_DIURU</name>
<protein>
    <submittedName>
        <fullName evidence="2">Uncharacterized protein</fullName>
    </submittedName>
</protein>
<feature type="compositionally biased region" description="Low complexity" evidence="1">
    <location>
        <begin position="87"/>
        <end position="112"/>
    </location>
</feature>
<keyword evidence="3" id="KW-1185">Reference proteome</keyword>
<organism evidence="2 3">
    <name type="scientific">Diutina rugosa</name>
    <name type="common">Yeast</name>
    <name type="synonym">Candida rugosa</name>
    <dbReference type="NCBI Taxonomy" id="5481"/>
    <lineage>
        <taxon>Eukaryota</taxon>
        <taxon>Fungi</taxon>
        <taxon>Dikarya</taxon>
        <taxon>Ascomycota</taxon>
        <taxon>Saccharomycotina</taxon>
        <taxon>Pichiomycetes</taxon>
        <taxon>Debaryomycetaceae</taxon>
        <taxon>Diutina</taxon>
    </lineage>
</organism>
<dbReference type="EMBL" id="SWFT01000066">
    <property type="protein sequence ID" value="KAA8903783.1"/>
    <property type="molecule type" value="Genomic_DNA"/>
</dbReference>
<gene>
    <name evidence="2" type="ORF">DIURU_002295</name>
</gene>
<dbReference type="GeneID" id="54780946"/>
<proteinExistence type="predicted"/>
<dbReference type="VEuPathDB" id="FungiDB:DIURU_002295"/>
<sequence length="210" mass="22641">MVFSKFKANIVDEHNGSGLISKRTRVVSARGGASRTASPEAPRYLDHHAAPPAAVRTQSQQLYSQPHHHHPPGSWIDPRASAQRSTPPRASAQRSTPPSSSAASSVFSNPAPARRPSVTYRHSAPSVKVASSESSSPVSEHSAEAIFDSAPPRKSLLKRLNSQKQRKPKAPRTAMEWAGLPPRETLPPRVVSSMGDDDDDLPLCGPWTGR</sequence>
<comment type="caution">
    <text evidence="2">The sequence shown here is derived from an EMBL/GenBank/DDBJ whole genome shotgun (WGS) entry which is preliminary data.</text>
</comment>